<organism evidence="1 2">
    <name type="scientific">Domibacillus aminovorans</name>
    <dbReference type="NCBI Taxonomy" id="29332"/>
    <lineage>
        <taxon>Bacteria</taxon>
        <taxon>Bacillati</taxon>
        <taxon>Bacillota</taxon>
        <taxon>Bacilli</taxon>
        <taxon>Bacillales</taxon>
        <taxon>Bacillaceae</taxon>
        <taxon>Domibacillus</taxon>
    </lineage>
</organism>
<keyword evidence="2" id="KW-1185">Reference proteome</keyword>
<evidence type="ECO:0000313" key="1">
    <source>
        <dbReference type="EMBL" id="OAH60738.1"/>
    </source>
</evidence>
<proteinExistence type="predicted"/>
<reference evidence="1 2" key="1">
    <citation type="submission" date="2016-01" db="EMBL/GenBank/DDBJ databases">
        <title>Investigation of taxonomic status of Bacillus aminovorans.</title>
        <authorList>
            <person name="Verma A."/>
            <person name="Pal Y."/>
            <person name="Krishnamurthi S."/>
        </authorList>
    </citation>
    <scope>NUCLEOTIDE SEQUENCE [LARGE SCALE GENOMIC DNA]</scope>
    <source>
        <strain evidence="1 2">DSM 1314</strain>
    </source>
</reference>
<accession>A0A177L4Z7</accession>
<dbReference type="Proteomes" id="UP000076935">
    <property type="component" value="Unassembled WGS sequence"/>
</dbReference>
<dbReference type="EMBL" id="LQWY01000033">
    <property type="protein sequence ID" value="OAH60738.1"/>
    <property type="molecule type" value="Genomic_DNA"/>
</dbReference>
<comment type="caution">
    <text evidence="1">The sequence shown here is derived from an EMBL/GenBank/DDBJ whole genome shotgun (WGS) entry which is preliminary data.</text>
</comment>
<dbReference type="RefSeq" id="WP_063965867.1">
    <property type="nucleotide sequence ID" value="NZ_JBCNAN010000077.1"/>
</dbReference>
<dbReference type="AlphaFoldDB" id="A0A177L4Z7"/>
<evidence type="ECO:0000313" key="2">
    <source>
        <dbReference type="Proteomes" id="UP000076935"/>
    </source>
</evidence>
<sequence length="88" mass="10255">MAESAFKGTVLEGRERRYTVTNEKDIEKYVPKPLKEKLDIVMDGVSAWVEDGRVRDGKKPYNSYIVINVDEPYANEVIEIMERHGHWN</sequence>
<name>A0A177L4Z7_9BACI</name>
<protein>
    <submittedName>
        <fullName evidence="1">Uncharacterized protein</fullName>
    </submittedName>
</protein>
<gene>
    <name evidence="1" type="ORF">AWH49_15470</name>
</gene>